<reference evidence="1" key="2">
    <citation type="submission" date="2020-11" db="EMBL/GenBank/DDBJ databases">
        <authorList>
            <person name="McCartney M.A."/>
            <person name="Auch B."/>
            <person name="Kono T."/>
            <person name="Mallez S."/>
            <person name="Becker A."/>
            <person name="Gohl D.M."/>
            <person name="Silverstein K.A.T."/>
            <person name="Koren S."/>
            <person name="Bechman K.B."/>
            <person name="Herman A."/>
            <person name="Abrahante J.E."/>
            <person name="Garbe J."/>
        </authorList>
    </citation>
    <scope>NUCLEOTIDE SEQUENCE</scope>
    <source>
        <strain evidence="1">Duluth1</strain>
        <tissue evidence="1">Whole animal</tissue>
    </source>
</reference>
<comment type="caution">
    <text evidence="1">The sequence shown here is derived from an EMBL/GenBank/DDBJ whole genome shotgun (WGS) entry which is preliminary data.</text>
</comment>
<gene>
    <name evidence="1" type="ORF">DPMN_048882</name>
</gene>
<organism evidence="1 2">
    <name type="scientific">Dreissena polymorpha</name>
    <name type="common">Zebra mussel</name>
    <name type="synonym">Mytilus polymorpha</name>
    <dbReference type="NCBI Taxonomy" id="45954"/>
    <lineage>
        <taxon>Eukaryota</taxon>
        <taxon>Metazoa</taxon>
        <taxon>Spiralia</taxon>
        <taxon>Lophotrochozoa</taxon>
        <taxon>Mollusca</taxon>
        <taxon>Bivalvia</taxon>
        <taxon>Autobranchia</taxon>
        <taxon>Heteroconchia</taxon>
        <taxon>Euheterodonta</taxon>
        <taxon>Imparidentia</taxon>
        <taxon>Neoheterodontei</taxon>
        <taxon>Myida</taxon>
        <taxon>Dreissenoidea</taxon>
        <taxon>Dreissenidae</taxon>
        <taxon>Dreissena</taxon>
    </lineage>
</organism>
<protein>
    <submittedName>
        <fullName evidence="1">Uncharacterized protein</fullName>
    </submittedName>
</protein>
<keyword evidence="2" id="KW-1185">Reference proteome</keyword>
<name>A0A9D4I3B3_DREPO</name>
<reference evidence="1" key="1">
    <citation type="journal article" date="2019" name="bioRxiv">
        <title>The Genome of the Zebra Mussel, Dreissena polymorpha: A Resource for Invasive Species Research.</title>
        <authorList>
            <person name="McCartney M.A."/>
            <person name="Auch B."/>
            <person name="Kono T."/>
            <person name="Mallez S."/>
            <person name="Zhang Y."/>
            <person name="Obille A."/>
            <person name="Becker A."/>
            <person name="Abrahante J.E."/>
            <person name="Garbe J."/>
            <person name="Badalamenti J.P."/>
            <person name="Herman A."/>
            <person name="Mangelson H."/>
            <person name="Liachko I."/>
            <person name="Sullivan S."/>
            <person name="Sone E.D."/>
            <person name="Koren S."/>
            <person name="Silverstein K.A.T."/>
            <person name="Beckman K.B."/>
            <person name="Gohl D.M."/>
        </authorList>
    </citation>
    <scope>NUCLEOTIDE SEQUENCE</scope>
    <source>
        <strain evidence="1">Duluth1</strain>
        <tissue evidence="1">Whole animal</tissue>
    </source>
</reference>
<accession>A0A9D4I3B3</accession>
<dbReference type="EMBL" id="JAIWYP010000011">
    <property type="protein sequence ID" value="KAH3742147.1"/>
    <property type="molecule type" value="Genomic_DNA"/>
</dbReference>
<dbReference type="Proteomes" id="UP000828390">
    <property type="component" value="Unassembled WGS sequence"/>
</dbReference>
<evidence type="ECO:0000313" key="1">
    <source>
        <dbReference type="EMBL" id="KAH3742147.1"/>
    </source>
</evidence>
<evidence type="ECO:0000313" key="2">
    <source>
        <dbReference type="Proteomes" id="UP000828390"/>
    </source>
</evidence>
<dbReference type="AlphaFoldDB" id="A0A9D4I3B3"/>
<proteinExistence type="predicted"/>
<sequence length="126" mass="14614">MYVRKHYNQTPIIYHSNDYIFVTGNVPSKEAHASYEAKENNITRYTTGKTCLPNKYIVESGDAYSDREARESKLILTMRLDKNLDHDFNMIYDVYVCNVEFYLRMDSVNWGGSARVDAHDSQGATR</sequence>